<dbReference type="EMBL" id="UINC01076139">
    <property type="protein sequence ID" value="SVC15017.1"/>
    <property type="molecule type" value="Genomic_DNA"/>
</dbReference>
<evidence type="ECO:0008006" key="12">
    <source>
        <dbReference type="Google" id="ProtNLM"/>
    </source>
</evidence>
<dbReference type="Pfam" id="PF01773">
    <property type="entry name" value="Nucleos_tra2_N"/>
    <property type="match status" value="1"/>
</dbReference>
<organism evidence="11">
    <name type="scientific">marine metagenome</name>
    <dbReference type="NCBI Taxonomy" id="408172"/>
    <lineage>
        <taxon>unclassified sequences</taxon>
        <taxon>metagenomes</taxon>
        <taxon>ecological metagenomes</taxon>
    </lineage>
</organism>
<dbReference type="GO" id="GO:0005337">
    <property type="term" value="F:nucleoside transmembrane transporter activity"/>
    <property type="evidence" value="ECO:0007669"/>
    <property type="project" value="InterPro"/>
</dbReference>
<dbReference type="InterPro" id="IPR011657">
    <property type="entry name" value="CNT_C_dom"/>
</dbReference>
<dbReference type="InterPro" id="IPR011642">
    <property type="entry name" value="Gate_dom"/>
</dbReference>
<dbReference type="PANTHER" id="PTHR10590">
    <property type="entry name" value="SODIUM/NUCLEOSIDE COTRANSPORTER"/>
    <property type="match status" value="1"/>
</dbReference>
<feature type="transmembrane region" description="Helical" evidence="7">
    <location>
        <begin position="149"/>
        <end position="167"/>
    </location>
</feature>
<evidence type="ECO:0000256" key="7">
    <source>
        <dbReference type="SAM" id="Phobius"/>
    </source>
</evidence>
<keyword evidence="6 7" id="KW-0472">Membrane</keyword>
<evidence type="ECO:0000256" key="4">
    <source>
        <dbReference type="ARBA" id="ARBA00022692"/>
    </source>
</evidence>
<evidence type="ECO:0000313" key="11">
    <source>
        <dbReference type="EMBL" id="SVC15017.1"/>
    </source>
</evidence>
<feature type="non-terminal residue" evidence="11">
    <location>
        <position position="286"/>
    </location>
</feature>
<dbReference type="PANTHER" id="PTHR10590:SF4">
    <property type="entry name" value="SOLUTE CARRIER FAMILY 28 MEMBER 3"/>
    <property type="match status" value="1"/>
</dbReference>
<evidence type="ECO:0000259" key="10">
    <source>
        <dbReference type="Pfam" id="PF07670"/>
    </source>
</evidence>
<sequence>MDRPLSTEFQDPGRYMERLISFLGLIAMLGLAWLLSSDRRNMNIRLILSGVGLQLVLALLLLKTEAGKTAFVFARLAVDRVIGFSNDGARFLFGSLVDTFPVGFSVLPMVIFISSITGVLFYLGVLQWVVKVMARVMVYVMNTSGSESLAASANVYLGISTAPLAVVPYLKTMTGSEIMALMTTGMATVAGSVLAAYVTFGVDAGHLMAASLMSAPAALVISKVMVPETEMSPTLGVVKVDVPRQDYNVLDAACRGASDGMKLALNIAAMLMVAIAFVSLFNWVVG</sequence>
<dbReference type="InterPro" id="IPR008276">
    <property type="entry name" value="C_nuclsd_transpt"/>
</dbReference>
<accession>A0A382JVN5</accession>
<evidence type="ECO:0000259" key="8">
    <source>
        <dbReference type="Pfam" id="PF01773"/>
    </source>
</evidence>
<evidence type="ECO:0000256" key="2">
    <source>
        <dbReference type="ARBA" id="ARBA00009033"/>
    </source>
</evidence>
<evidence type="ECO:0000256" key="5">
    <source>
        <dbReference type="ARBA" id="ARBA00022989"/>
    </source>
</evidence>
<comment type="similarity">
    <text evidence="2">Belongs to the concentrative nucleoside transporter (CNT) (TC 2.A.41) family.</text>
</comment>
<feature type="domain" description="Nucleoside transporter/FeoB GTPase Gate" evidence="10">
    <location>
        <begin position="104"/>
        <end position="201"/>
    </location>
</feature>
<dbReference type="GO" id="GO:0005886">
    <property type="term" value="C:plasma membrane"/>
    <property type="evidence" value="ECO:0007669"/>
    <property type="project" value="UniProtKB-SubCell"/>
</dbReference>
<evidence type="ECO:0000259" key="9">
    <source>
        <dbReference type="Pfam" id="PF07662"/>
    </source>
</evidence>
<feature type="transmembrane region" description="Helical" evidence="7">
    <location>
        <begin position="263"/>
        <end position="285"/>
    </location>
</feature>
<dbReference type="InterPro" id="IPR002668">
    <property type="entry name" value="CNT_N_dom"/>
</dbReference>
<keyword evidence="3" id="KW-1003">Cell membrane</keyword>
<feature type="transmembrane region" description="Helical" evidence="7">
    <location>
        <begin position="42"/>
        <end position="62"/>
    </location>
</feature>
<feature type="transmembrane region" description="Helical" evidence="7">
    <location>
        <begin position="179"/>
        <end position="200"/>
    </location>
</feature>
<comment type="subcellular location">
    <subcellularLocation>
        <location evidence="1">Cell membrane</location>
        <topology evidence="1">Multi-pass membrane protein</topology>
    </subcellularLocation>
</comment>
<feature type="domain" description="Concentrative nucleoside transporter C-terminal" evidence="9">
    <location>
        <begin position="206"/>
        <end position="285"/>
    </location>
</feature>
<dbReference type="Pfam" id="PF07670">
    <property type="entry name" value="Gate"/>
    <property type="match status" value="1"/>
</dbReference>
<dbReference type="Pfam" id="PF07662">
    <property type="entry name" value="Nucleos_tra2_C"/>
    <property type="match status" value="1"/>
</dbReference>
<protein>
    <recommendedName>
        <fullName evidence="12">Concentrative nucleoside transporter N-terminal domain-containing protein</fullName>
    </recommendedName>
</protein>
<name>A0A382JVN5_9ZZZZ</name>
<feature type="domain" description="Concentrative nucleoside transporter N-terminal" evidence="8">
    <location>
        <begin position="23"/>
        <end position="96"/>
    </location>
</feature>
<feature type="transmembrane region" description="Helical" evidence="7">
    <location>
        <begin position="20"/>
        <end position="36"/>
    </location>
</feature>
<keyword evidence="5 7" id="KW-1133">Transmembrane helix</keyword>
<evidence type="ECO:0000256" key="1">
    <source>
        <dbReference type="ARBA" id="ARBA00004651"/>
    </source>
</evidence>
<dbReference type="AlphaFoldDB" id="A0A382JVN5"/>
<evidence type="ECO:0000256" key="6">
    <source>
        <dbReference type="ARBA" id="ARBA00023136"/>
    </source>
</evidence>
<feature type="transmembrane region" description="Helical" evidence="7">
    <location>
        <begin position="106"/>
        <end position="129"/>
    </location>
</feature>
<gene>
    <name evidence="11" type="ORF">METZ01_LOCUS267871</name>
</gene>
<dbReference type="GO" id="GO:0015293">
    <property type="term" value="F:symporter activity"/>
    <property type="evidence" value="ECO:0007669"/>
    <property type="project" value="TreeGrafter"/>
</dbReference>
<evidence type="ECO:0000256" key="3">
    <source>
        <dbReference type="ARBA" id="ARBA00022475"/>
    </source>
</evidence>
<proteinExistence type="inferred from homology"/>
<keyword evidence="4 7" id="KW-0812">Transmembrane</keyword>
<reference evidence="11" key="1">
    <citation type="submission" date="2018-05" db="EMBL/GenBank/DDBJ databases">
        <authorList>
            <person name="Lanie J.A."/>
            <person name="Ng W.-L."/>
            <person name="Kazmierczak K.M."/>
            <person name="Andrzejewski T.M."/>
            <person name="Davidsen T.M."/>
            <person name="Wayne K.J."/>
            <person name="Tettelin H."/>
            <person name="Glass J.I."/>
            <person name="Rusch D."/>
            <person name="Podicherti R."/>
            <person name="Tsui H.-C.T."/>
            <person name="Winkler M.E."/>
        </authorList>
    </citation>
    <scope>NUCLEOTIDE SEQUENCE</scope>
</reference>